<keyword evidence="1" id="KW-0472">Membrane</keyword>
<dbReference type="STRING" id="1193502.SHALO_0201"/>
<dbReference type="RefSeq" id="WP_025343420.1">
    <property type="nucleotide sequence ID" value="NZ_CP017111.1"/>
</dbReference>
<keyword evidence="3" id="KW-1185">Reference proteome</keyword>
<dbReference type="EMBL" id="CP017111">
    <property type="protein sequence ID" value="AOO63998.1"/>
    <property type="molecule type" value="Genomic_DNA"/>
</dbReference>
<gene>
    <name evidence="2" type="ORF">SHALO_0201</name>
</gene>
<dbReference type="AlphaFoldDB" id="A0A1D7TG47"/>
<name>A0A1D7TG47_9BACT</name>
<dbReference type="Proteomes" id="UP000094609">
    <property type="component" value="Chromosome"/>
</dbReference>
<evidence type="ECO:0000313" key="3">
    <source>
        <dbReference type="Proteomes" id="UP000094609"/>
    </source>
</evidence>
<reference evidence="3" key="1">
    <citation type="submission" date="2016-08" db="EMBL/GenBank/DDBJ databases">
        <title>Complete genome sequence of the organohalide-respiring Epsilonproteobacterium Sulfurospirillum halorespirans.</title>
        <authorList>
            <person name="Goris T."/>
            <person name="Zimmermann J."/>
            <person name="Schenz B."/>
            <person name="Lemos M."/>
            <person name="Hackermueller J."/>
            <person name="Diekert G."/>
        </authorList>
    </citation>
    <scope>NUCLEOTIDE SEQUENCE [LARGE SCALE GENOMIC DNA]</scope>
    <source>
        <strain>DSM 13726</strain>
        <strain evidence="3">PCE-M2</strain>
    </source>
</reference>
<feature type="transmembrane region" description="Helical" evidence="1">
    <location>
        <begin position="6"/>
        <end position="24"/>
    </location>
</feature>
<dbReference type="PATRIC" id="fig|1193502.14.peg.205"/>
<organism evidence="2 3">
    <name type="scientific">Sulfurospirillum halorespirans DSM 13726</name>
    <dbReference type="NCBI Taxonomy" id="1193502"/>
    <lineage>
        <taxon>Bacteria</taxon>
        <taxon>Pseudomonadati</taxon>
        <taxon>Campylobacterota</taxon>
        <taxon>Epsilonproteobacteria</taxon>
        <taxon>Campylobacterales</taxon>
        <taxon>Sulfurospirillaceae</taxon>
        <taxon>Sulfurospirillum</taxon>
    </lineage>
</organism>
<keyword evidence="1" id="KW-0812">Transmembrane</keyword>
<sequence length="171" mass="19127">MSIETLAFIALAALVVIIFLMVYIRDIEVNKKLMIYEKSIEELNYQNHVLNKTLNELTSASKEPALDAKALESKILGSVKEEIHQSVFPLVASLQDVEKIMQNFRDEQSGRIDRLESRTKEMGFASSSPSSSNEKVIVSQYAKGRSEAEIAKDLRIGIGEVDLVLKLANLK</sequence>
<accession>A0A1D7TG47</accession>
<evidence type="ECO:0000313" key="2">
    <source>
        <dbReference type="EMBL" id="AOO63998.1"/>
    </source>
</evidence>
<protein>
    <submittedName>
        <fullName evidence="2">Putative periplasmic protein</fullName>
    </submittedName>
</protein>
<dbReference type="Pfam" id="PF19610">
    <property type="entry name" value="DUF6115"/>
    <property type="match status" value="1"/>
</dbReference>
<keyword evidence="1" id="KW-1133">Transmembrane helix</keyword>
<dbReference type="InterPro" id="IPR046118">
    <property type="entry name" value="DUF6115"/>
</dbReference>
<evidence type="ECO:0000256" key="1">
    <source>
        <dbReference type="SAM" id="Phobius"/>
    </source>
</evidence>
<dbReference type="KEGG" id="shal:SHALO_0201"/>
<proteinExistence type="predicted"/>